<protein>
    <recommendedName>
        <fullName evidence="4">Protein EXECUTER 1, chloroplastic</fullName>
    </recommendedName>
</protein>
<dbReference type="OrthoDB" id="722566at2759"/>
<dbReference type="Pfam" id="PF12014">
    <property type="entry name" value="Cyclin_D1_bind"/>
    <property type="match status" value="1"/>
</dbReference>
<dbReference type="PANTHER" id="PTHR33917">
    <property type="entry name" value="PROTEIN EXECUTER 1, CHLOROPLASTIC"/>
    <property type="match status" value="1"/>
</dbReference>
<evidence type="ECO:0000313" key="2">
    <source>
        <dbReference type="EMBL" id="KAJ8447462.1"/>
    </source>
</evidence>
<dbReference type="EMBL" id="JAKOGI010000038">
    <property type="protein sequence ID" value="KAJ8447462.1"/>
    <property type="molecule type" value="Genomic_DNA"/>
</dbReference>
<evidence type="ECO:0008006" key="4">
    <source>
        <dbReference type="Google" id="ProtNLM"/>
    </source>
</evidence>
<sequence>MASSLISPPAAFSSPPIHSDSCIPGSFCFGSPFLKKPQSLSYSYSSSSNPPYSLPRPPDSTICSCRGNSQSPAPTSDSDDRPWFQQFFTSVAQKLEGFLNSLLKKDVEVMESQDKGVAVDDWNWERWKRHFNEVEDQERLILILKSQLTHAIEKEDYEDAARLKVAIAAAAMKDTVGTVGWWAGVSGDKNDPYGCIIRISAEHGRYIARSYSPRQLATSTTGVPLFEIFLTLNEKGEYRHQAVYLKRAAVSGAGPTIFPKSSAAPSSMNKKNLAAGTTDIFAPAVEDDAQDNEDEDEDDPELFSGFQNLLQDMIPGVRIRILKATSPVKFDQDILSKAAELISEEEEDDDEKDIEAELDDTDAEGTEDESSSETEEEKDDGSGNLDREEQSELAVKVVFSHHLLQKLSGIASSRDLVRVPAKLEPKGHKSFTFSIQNDKDLQDSVSKEMPKRKAKTQGYRSVEDVMADLMKFVSKGEKIPVKVILCLLFTFRMYLGLYIGCHGPYISEVIQLKRKFGQWKEDGETKGPSDLHFYEYVEAVKLTGDPYVPAGKVAFRAKIGKRYQLPHKGIIPEEFGVVCIEKILVARYKGQGRLAGPGFQNPRWVDGELVILDGKHFRGRPVVGFVYWAPEYQFVVFFSRLRIQD</sequence>
<feature type="region of interest" description="Disordered" evidence="1">
    <location>
        <begin position="48"/>
        <end position="81"/>
    </location>
</feature>
<dbReference type="InterPro" id="IPR044680">
    <property type="entry name" value="EX1/2"/>
</dbReference>
<name>A0A9Q1QM82_9CARY</name>
<accession>A0A9Q1QM82</accession>
<dbReference type="PANTHER" id="PTHR33917:SF3">
    <property type="entry name" value="PROTEIN EXECUTER 1, CHLOROPLASTIC"/>
    <property type="match status" value="1"/>
</dbReference>
<evidence type="ECO:0000313" key="3">
    <source>
        <dbReference type="Proteomes" id="UP001153076"/>
    </source>
</evidence>
<organism evidence="2 3">
    <name type="scientific">Carnegiea gigantea</name>
    <dbReference type="NCBI Taxonomy" id="171969"/>
    <lineage>
        <taxon>Eukaryota</taxon>
        <taxon>Viridiplantae</taxon>
        <taxon>Streptophyta</taxon>
        <taxon>Embryophyta</taxon>
        <taxon>Tracheophyta</taxon>
        <taxon>Spermatophyta</taxon>
        <taxon>Magnoliopsida</taxon>
        <taxon>eudicotyledons</taxon>
        <taxon>Gunneridae</taxon>
        <taxon>Pentapetalae</taxon>
        <taxon>Caryophyllales</taxon>
        <taxon>Cactineae</taxon>
        <taxon>Cactaceae</taxon>
        <taxon>Cactoideae</taxon>
        <taxon>Echinocereeae</taxon>
        <taxon>Carnegiea</taxon>
    </lineage>
</organism>
<feature type="compositionally biased region" description="Acidic residues" evidence="1">
    <location>
        <begin position="342"/>
        <end position="379"/>
    </location>
</feature>
<dbReference type="Proteomes" id="UP001153076">
    <property type="component" value="Unassembled WGS sequence"/>
</dbReference>
<comment type="caution">
    <text evidence="2">The sequence shown here is derived from an EMBL/GenBank/DDBJ whole genome shotgun (WGS) entry which is preliminary data.</text>
</comment>
<feature type="region of interest" description="Disordered" evidence="1">
    <location>
        <begin position="341"/>
        <end position="387"/>
    </location>
</feature>
<evidence type="ECO:0000256" key="1">
    <source>
        <dbReference type="SAM" id="MobiDB-lite"/>
    </source>
</evidence>
<keyword evidence="3" id="KW-1185">Reference proteome</keyword>
<proteinExistence type="predicted"/>
<dbReference type="GO" id="GO:0042651">
    <property type="term" value="C:thylakoid membrane"/>
    <property type="evidence" value="ECO:0007669"/>
    <property type="project" value="TreeGrafter"/>
</dbReference>
<feature type="compositionally biased region" description="Polar residues" evidence="1">
    <location>
        <begin position="61"/>
        <end position="76"/>
    </location>
</feature>
<reference evidence="2" key="1">
    <citation type="submission" date="2022-04" db="EMBL/GenBank/DDBJ databases">
        <title>Carnegiea gigantea Genome sequencing and assembly v2.</title>
        <authorList>
            <person name="Copetti D."/>
            <person name="Sanderson M.J."/>
            <person name="Burquez A."/>
            <person name="Wojciechowski M.F."/>
        </authorList>
    </citation>
    <scope>NUCLEOTIDE SEQUENCE</scope>
    <source>
        <strain evidence="2">SGP5-SGP5p</strain>
        <tissue evidence="2">Aerial part</tissue>
    </source>
</reference>
<gene>
    <name evidence="2" type="ORF">Cgig2_019456</name>
</gene>
<dbReference type="AlphaFoldDB" id="A0A9Q1QM82"/>
<dbReference type="GO" id="GO:0010343">
    <property type="term" value="P:singlet oxygen-mediated programmed cell death"/>
    <property type="evidence" value="ECO:0007669"/>
    <property type="project" value="InterPro"/>
</dbReference>